<dbReference type="CDD" id="cd10437">
    <property type="entry name" value="GIY-YIG_HE_I-TevI_like"/>
    <property type="match status" value="1"/>
</dbReference>
<dbReference type="InterPro" id="IPR006350">
    <property type="entry name" value="Intron_endoG1"/>
</dbReference>
<geneLocation type="plasmid" evidence="1 2">
    <name>p.4</name>
</geneLocation>
<dbReference type="Gene3D" id="1.10.10.60">
    <property type="entry name" value="Homeodomain-like"/>
    <property type="match status" value="1"/>
</dbReference>
<gene>
    <name evidence="1" type="ORF">D7J84_29535</name>
</gene>
<dbReference type="InterPro" id="IPR000305">
    <property type="entry name" value="GIY-YIG_endonuc"/>
</dbReference>
<proteinExistence type="predicted"/>
<dbReference type="SMART" id="SM00465">
    <property type="entry name" value="GIYc"/>
    <property type="match status" value="1"/>
</dbReference>
<evidence type="ECO:0000313" key="1">
    <source>
        <dbReference type="EMBL" id="AYF85148.1"/>
    </source>
</evidence>
<dbReference type="EMBL" id="CP032612">
    <property type="protein sequence ID" value="AYF85148.1"/>
    <property type="molecule type" value="Genomic_DNA"/>
</dbReference>
<dbReference type="Gene3D" id="3.40.1440.10">
    <property type="entry name" value="GIY-YIG endonuclease"/>
    <property type="match status" value="1"/>
</dbReference>
<sequence>MVLDNMNKIGIYKITNLINGKTYIGQTVNFRKRKRNHLNYLRNDSHHNSYLQRAFNKYGEKNFCIQFLEHCSIDKLDDLECKYIELYQSMVNQNGYNLLTGGQTYRTFSLEVRRKMSESRKNYKMTKEHCLNISKGRKGIRMPKESIERIKETKRNKRIQWGEENPNAIISNELAGEIINELYNDTPVKEIMMKHNVSQDTVYNLMYNRTYTTVKPELREKLKSRAKNNQSSKNEKAISMYLEGNSQNFISKELSISRNTLRRLLKELKIDTQIHKNQYVNTEVNNQIAKG</sequence>
<evidence type="ECO:0000313" key="2">
    <source>
        <dbReference type="Proteomes" id="UP000269847"/>
    </source>
</evidence>
<name>A0A9W3VH56_BACTU</name>
<dbReference type="Pfam" id="PF01541">
    <property type="entry name" value="GIY-YIG"/>
    <property type="match status" value="1"/>
</dbReference>
<keyword evidence="1" id="KW-0614">Plasmid</keyword>
<dbReference type="AlphaFoldDB" id="A0A9W3VH56"/>
<dbReference type="NCBIfam" id="TIGR01453">
    <property type="entry name" value="grpIintron_endo"/>
    <property type="match status" value="1"/>
</dbReference>
<dbReference type="SUPFAM" id="SSF82771">
    <property type="entry name" value="GIY-YIG endonuclease"/>
    <property type="match status" value="1"/>
</dbReference>
<dbReference type="PROSITE" id="PS50164">
    <property type="entry name" value="GIY_YIG"/>
    <property type="match status" value="1"/>
</dbReference>
<protein>
    <submittedName>
        <fullName evidence="1">Uncharacterized protein</fullName>
    </submittedName>
</protein>
<organism evidence="1 2">
    <name type="scientific">Bacillus thuringiensis</name>
    <dbReference type="NCBI Taxonomy" id="1428"/>
    <lineage>
        <taxon>Bacteria</taxon>
        <taxon>Bacillati</taxon>
        <taxon>Bacillota</taxon>
        <taxon>Bacilli</taxon>
        <taxon>Bacillales</taxon>
        <taxon>Bacillaceae</taxon>
        <taxon>Bacillus</taxon>
        <taxon>Bacillus cereus group</taxon>
    </lineage>
</organism>
<accession>A0A9W3VH56</accession>
<dbReference type="Proteomes" id="UP000269847">
    <property type="component" value="Plasmid p.4"/>
</dbReference>
<dbReference type="InterPro" id="IPR035901">
    <property type="entry name" value="GIY-YIG_endonuc_sf"/>
</dbReference>
<reference evidence="1 2" key="1">
    <citation type="submission" date="2018-09" db="EMBL/GenBank/DDBJ databases">
        <title>Complete genome of Bacillus thuringiensis strain QZL38.</title>
        <authorList>
            <person name="Song F."/>
        </authorList>
    </citation>
    <scope>NUCLEOTIDE SEQUENCE [LARGE SCALE GENOMIC DNA]</scope>
    <source>
        <strain evidence="1 2">QZL38</strain>
        <plasmid evidence="1 2">p.4</plasmid>
    </source>
</reference>
<dbReference type="GO" id="GO:0004519">
    <property type="term" value="F:endonuclease activity"/>
    <property type="evidence" value="ECO:0007669"/>
    <property type="project" value="InterPro"/>
</dbReference>